<dbReference type="PIRSF" id="PIRSF001227">
    <property type="entry name" value="Pen_acylase"/>
    <property type="match status" value="1"/>
</dbReference>
<gene>
    <name evidence="5" type="ORF">ACFQ1U_09675</name>
</gene>
<keyword evidence="2" id="KW-0378">Hydrolase</keyword>
<dbReference type="InterPro" id="IPR043147">
    <property type="entry name" value="Penicillin_amidase_A-knob"/>
</dbReference>
<keyword evidence="4" id="KW-0472">Membrane</keyword>
<reference evidence="6" key="1">
    <citation type="journal article" date="2019" name="Int. J. Syst. Evol. Microbiol.">
        <title>The Global Catalogue of Microorganisms (GCM) 10K type strain sequencing project: providing services to taxonomists for standard genome sequencing and annotation.</title>
        <authorList>
            <consortium name="The Broad Institute Genomics Platform"/>
            <consortium name="The Broad Institute Genome Sequencing Center for Infectious Disease"/>
            <person name="Wu L."/>
            <person name="Ma J."/>
        </authorList>
    </citation>
    <scope>NUCLEOTIDE SEQUENCE [LARGE SCALE GENOMIC DNA]</scope>
    <source>
        <strain evidence="6">CCUG 60527</strain>
    </source>
</reference>
<dbReference type="InterPro" id="IPR043146">
    <property type="entry name" value="Penicillin_amidase_N_B-knob"/>
</dbReference>
<evidence type="ECO:0000313" key="6">
    <source>
        <dbReference type="Proteomes" id="UP001597062"/>
    </source>
</evidence>
<evidence type="ECO:0000256" key="1">
    <source>
        <dbReference type="ARBA" id="ARBA00006586"/>
    </source>
</evidence>
<comment type="caution">
    <text evidence="5">The sequence shown here is derived from an EMBL/GenBank/DDBJ whole genome shotgun (WGS) entry which is preliminary data.</text>
</comment>
<keyword evidence="4" id="KW-0812">Transmembrane</keyword>
<feature type="transmembrane region" description="Helical" evidence="4">
    <location>
        <begin position="7"/>
        <end position="26"/>
    </location>
</feature>
<accession>A0ABW3JV73</accession>
<evidence type="ECO:0000256" key="2">
    <source>
        <dbReference type="ARBA" id="ARBA00022801"/>
    </source>
</evidence>
<name>A0ABW3JV73_9FLAO</name>
<keyword evidence="6" id="KW-1185">Reference proteome</keyword>
<dbReference type="Proteomes" id="UP001597062">
    <property type="component" value="Unassembled WGS sequence"/>
</dbReference>
<evidence type="ECO:0000256" key="4">
    <source>
        <dbReference type="SAM" id="Phobius"/>
    </source>
</evidence>
<dbReference type="Gene3D" id="2.30.120.10">
    <property type="match status" value="1"/>
</dbReference>
<keyword evidence="4" id="KW-1133">Transmembrane helix</keyword>
<evidence type="ECO:0000313" key="5">
    <source>
        <dbReference type="EMBL" id="MFD0993471.1"/>
    </source>
</evidence>
<dbReference type="InterPro" id="IPR002692">
    <property type="entry name" value="S45"/>
</dbReference>
<dbReference type="InterPro" id="IPR014395">
    <property type="entry name" value="Pen/GL7ACA/AHL_acylase"/>
</dbReference>
<dbReference type="EMBL" id="JBHTJR010000047">
    <property type="protein sequence ID" value="MFD0993471.1"/>
    <property type="molecule type" value="Genomic_DNA"/>
</dbReference>
<dbReference type="CDD" id="cd03747">
    <property type="entry name" value="Ntn_PGA_like"/>
    <property type="match status" value="1"/>
</dbReference>
<proteinExistence type="inferred from homology"/>
<dbReference type="Gene3D" id="3.60.20.10">
    <property type="entry name" value="Glutamine Phosphoribosylpyrophosphate, subunit 1, domain 1"/>
    <property type="match status" value="1"/>
</dbReference>
<dbReference type="InterPro" id="IPR029055">
    <property type="entry name" value="Ntn_hydrolases_N"/>
</dbReference>
<dbReference type="SUPFAM" id="SSF56235">
    <property type="entry name" value="N-terminal nucleophile aminohydrolases (Ntn hydrolases)"/>
    <property type="match status" value="1"/>
</dbReference>
<protein>
    <submittedName>
        <fullName evidence="5">Penicillin acylase family protein</fullName>
    </submittedName>
</protein>
<dbReference type="Gene3D" id="1.10.439.10">
    <property type="entry name" value="Penicillin Amidohydrolase, domain 1"/>
    <property type="match status" value="1"/>
</dbReference>
<dbReference type="Gene3D" id="1.10.1400.10">
    <property type="match status" value="1"/>
</dbReference>
<keyword evidence="3" id="KW-0865">Zymogen</keyword>
<dbReference type="Pfam" id="PF01804">
    <property type="entry name" value="Penicil_amidase"/>
    <property type="match status" value="1"/>
</dbReference>
<sequence>MNVVKKLVKYFFYLLIIVGIAAWIFIQNQKPTYKGELELSGLQEKVTVFYDSNGVPHIYAENEEDAFKAFGYVHAQDRLWQMELMRRIAAGRLSEVFGKDLVRVDKFMSGLGIEEAAYKTIADLKKDTPSYKLAMSYLEGINQFIEKGTTPIEFRLVGLEKEKYTINDIYNVFGYMAFSFASAHKTDPLLNEIKEKYGNEYLEELNIPIEHLTLLKSTKKEKISTEFIEAINEIVEKLPVSTLEGSNAWVLGPEKTQNGKVILANDPHINFSQPSVWYQNHIKTPNYEMYGFNLALTPFPLLGHNKKHAYGLTMFKNDDVDFYIEENNPDNDLEYKTPNGYERYKTYQKTIKIKNAKDTVYELRVSKHGPIMNGLIDHLKDDRPISMQWIYTHLPNKLLEVGYNMSHAKSMEEFKDGVAKIHAPGLNVMYGDADKNVAWFAAAKLYKYRDSLQRKVYLNGASGKDEIQEYLDFSENPQAINPKSGYVYSANNQTDSTANFRYPGYYLPEDRARRITSLIAPKFNFTKQDVATMMYDVQSPIVTEVISNAVDAIEVASLSTTEKKALEILIQWDGSYTKNKVAPTIYNRFIYEFLKNTFKDEMQGGFNQFMNGAPIQKKMIAVQMAKTKSVWWDNVNTNNIVEDKSFIVNASFKNAILFLKNQLGEDISSWTWNSVFSVEHEHAIGKAGGVLRTIFNVGPFETHGGNEVINNHTFTLDSTGVYKVKSGPSTRRIVDFSDINNSMAILPTGQSGNRFSKFYKNQAESYLKGEFVKMYLNKAIIQQSEDRLVFLPAMVEE</sequence>
<organism evidence="5 6">
    <name type="scientific">Tenacibaculum geojense</name>
    <dbReference type="NCBI Taxonomy" id="915352"/>
    <lineage>
        <taxon>Bacteria</taxon>
        <taxon>Pseudomonadati</taxon>
        <taxon>Bacteroidota</taxon>
        <taxon>Flavobacteriia</taxon>
        <taxon>Flavobacteriales</taxon>
        <taxon>Flavobacteriaceae</taxon>
        <taxon>Tenacibaculum</taxon>
    </lineage>
</organism>
<dbReference type="PANTHER" id="PTHR34218">
    <property type="entry name" value="PEPTIDASE S45 PENICILLIN AMIDASE"/>
    <property type="match status" value="1"/>
</dbReference>
<dbReference type="RefSeq" id="WP_386107760.1">
    <property type="nucleotide sequence ID" value="NZ_JBHTJR010000047.1"/>
</dbReference>
<evidence type="ECO:0000256" key="3">
    <source>
        <dbReference type="ARBA" id="ARBA00023145"/>
    </source>
</evidence>
<dbReference type="PANTHER" id="PTHR34218:SF5">
    <property type="entry name" value="PENICILLIN ACYLASE FAMILY PROTEIN"/>
    <property type="match status" value="1"/>
</dbReference>
<dbReference type="InterPro" id="IPR023343">
    <property type="entry name" value="Penicillin_amidase_dom1"/>
</dbReference>
<comment type="similarity">
    <text evidence="1">Belongs to the peptidase S45 family.</text>
</comment>